<evidence type="ECO:0000313" key="2">
    <source>
        <dbReference type="Proteomes" id="UP000790709"/>
    </source>
</evidence>
<accession>A0ACB8C0S4</accession>
<keyword evidence="2" id="KW-1185">Reference proteome</keyword>
<dbReference type="EMBL" id="MU266327">
    <property type="protein sequence ID" value="KAH7931218.1"/>
    <property type="molecule type" value="Genomic_DNA"/>
</dbReference>
<reference evidence="1" key="1">
    <citation type="journal article" date="2021" name="New Phytol.">
        <title>Evolutionary innovations through gain and loss of genes in the ectomycorrhizal Boletales.</title>
        <authorList>
            <person name="Wu G."/>
            <person name="Miyauchi S."/>
            <person name="Morin E."/>
            <person name="Kuo A."/>
            <person name="Drula E."/>
            <person name="Varga T."/>
            <person name="Kohler A."/>
            <person name="Feng B."/>
            <person name="Cao Y."/>
            <person name="Lipzen A."/>
            <person name="Daum C."/>
            <person name="Hundley H."/>
            <person name="Pangilinan J."/>
            <person name="Johnson J."/>
            <person name="Barry K."/>
            <person name="LaButti K."/>
            <person name="Ng V."/>
            <person name="Ahrendt S."/>
            <person name="Min B."/>
            <person name="Choi I.G."/>
            <person name="Park H."/>
            <person name="Plett J.M."/>
            <person name="Magnuson J."/>
            <person name="Spatafora J.W."/>
            <person name="Nagy L.G."/>
            <person name="Henrissat B."/>
            <person name="Grigoriev I.V."/>
            <person name="Yang Z.L."/>
            <person name="Xu J."/>
            <person name="Martin F.M."/>
        </authorList>
    </citation>
    <scope>NUCLEOTIDE SEQUENCE</scope>
    <source>
        <strain evidence="1">KUC20120723A-06</strain>
    </source>
</reference>
<gene>
    <name evidence="1" type="ORF">BV22DRAFT_6166</name>
</gene>
<sequence length="315" mass="34948">MDAPIGTVGTNISHVFDGMYYGFVLATLLAGVTLVQGWSYVNNFKDPWPLRIAVAILILGDLFATCLDVSAMHTFLVVNFGNLAQLSRMTDSLNCEVIVTVVIVFLVQLFLAGHIYLLDQNSRWICSVIIFFATGSFVAGVVSAAALFDQDKIAYLATEENKILFGIRASFSAVAGVITTTSLTRLLSSAKTKTKLQCSDTMMQKLMIFIVHRGLLVSVAQVLFFVIYLARPIKLYWVPLHFMSSKFYVITMMAILNERQHTHTQEEVAVSVSSIIFSHPVPLESRMVELSQRSEGEDAVELERKDRCAVDELDG</sequence>
<name>A0ACB8C0S4_9AGAM</name>
<protein>
    <submittedName>
        <fullName evidence="1">Uncharacterized protein</fullName>
    </submittedName>
</protein>
<proteinExistence type="predicted"/>
<comment type="caution">
    <text evidence="1">The sequence shown here is derived from an EMBL/GenBank/DDBJ whole genome shotgun (WGS) entry which is preliminary data.</text>
</comment>
<organism evidence="1 2">
    <name type="scientific">Leucogyrophana mollusca</name>
    <dbReference type="NCBI Taxonomy" id="85980"/>
    <lineage>
        <taxon>Eukaryota</taxon>
        <taxon>Fungi</taxon>
        <taxon>Dikarya</taxon>
        <taxon>Basidiomycota</taxon>
        <taxon>Agaricomycotina</taxon>
        <taxon>Agaricomycetes</taxon>
        <taxon>Agaricomycetidae</taxon>
        <taxon>Boletales</taxon>
        <taxon>Boletales incertae sedis</taxon>
        <taxon>Leucogyrophana</taxon>
    </lineage>
</organism>
<dbReference type="Proteomes" id="UP000790709">
    <property type="component" value="Unassembled WGS sequence"/>
</dbReference>
<evidence type="ECO:0000313" key="1">
    <source>
        <dbReference type="EMBL" id="KAH7931218.1"/>
    </source>
</evidence>